<keyword evidence="4" id="KW-0378">Hydrolase</keyword>
<dbReference type="Pfam" id="PF09336">
    <property type="entry name" value="Vps4_C"/>
    <property type="match status" value="1"/>
</dbReference>
<dbReference type="InterPro" id="IPR003959">
    <property type="entry name" value="ATPase_AAA_core"/>
</dbReference>
<keyword evidence="2" id="KW-0067">ATP-binding</keyword>
<dbReference type="Proteomes" id="UP001174694">
    <property type="component" value="Unassembled WGS sequence"/>
</dbReference>
<dbReference type="GO" id="GO:0016887">
    <property type="term" value="F:ATP hydrolysis activity"/>
    <property type="evidence" value="ECO:0007669"/>
    <property type="project" value="InterPro"/>
</dbReference>
<comment type="caution">
    <text evidence="4">The sequence shown here is derived from an EMBL/GenBank/DDBJ whole genome shotgun (WGS) entry which is preliminary data.</text>
</comment>
<dbReference type="SMART" id="SM00382">
    <property type="entry name" value="AAA"/>
    <property type="match status" value="1"/>
</dbReference>
<dbReference type="Pfam" id="PF00004">
    <property type="entry name" value="AAA"/>
    <property type="match status" value="1"/>
</dbReference>
<dbReference type="InterPro" id="IPR015415">
    <property type="entry name" value="Spast_Vps4_C"/>
</dbReference>
<feature type="domain" description="AAA+ ATPase" evidence="3">
    <location>
        <begin position="183"/>
        <end position="321"/>
    </location>
</feature>
<reference evidence="4" key="1">
    <citation type="submission" date="2022-07" db="EMBL/GenBank/DDBJ databases">
        <title>Fungi with potential for degradation of polypropylene.</title>
        <authorList>
            <person name="Gostincar C."/>
        </authorList>
    </citation>
    <scope>NUCLEOTIDE SEQUENCE</scope>
    <source>
        <strain evidence="4">EXF-13308</strain>
    </source>
</reference>
<evidence type="ECO:0000259" key="3">
    <source>
        <dbReference type="SMART" id="SM00382"/>
    </source>
</evidence>
<dbReference type="InterPro" id="IPR027417">
    <property type="entry name" value="P-loop_NTPase"/>
</dbReference>
<dbReference type="Gene3D" id="3.40.50.300">
    <property type="entry name" value="P-loop containing nucleotide triphosphate hydrolases"/>
    <property type="match status" value="1"/>
</dbReference>
<evidence type="ECO:0000256" key="2">
    <source>
        <dbReference type="ARBA" id="ARBA00022840"/>
    </source>
</evidence>
<proteinExistence type="predicted"/>
<evidence type="ECO:0000256" key="1">
    <source>
        <dbReference type="ARBA" id="ARBA00022741"/>
    </source>
</evidence>
<keyword evidence="1" id="KW-0547">Nucleotide-binding</keyword>
<evidence type="ECO:0000313" key="5">
    <source>
        <dbReference type="Proteomes" id="UP001174694"/>
    </source>
</evidence>
<dbReference type="PANTHER" id="PTHR23074">
    <property type="entry name" value="AAA DOMAIN-CONTAINING"/>
    <property type="match status" value="1"/>
</dbReference>
<dbReference type="InterPro" id="IPR003593">
    <property type="entry name" value="AAA+_ATPase"/>
</dbReference>
<dbReference type="GO" id="GO:0005524">
    <property type="term" value="F:ATP binding"/>
    <property type="evidence" value="ECO:0007669"/>
    <property type="project" value="UniProtKB-KW"/>
</dbReference>
<dbReference type="Gene3D" id="1.10.8.60">
    <property type="match status" value="1"/>
</dbReference>
<keyword evidence="5" id="KW-1185">Reference proteome</keyword>
<dbReference type="PANTHER" id="PTHR23074:SF83">
    <property type="entry name" value="VACUOLAR PROTEIN SORTING-ASSOCIATED PROTEIN 4A"/>
    <property type="match status" value="1"/>
</dbReference>
<dbReference type="InterPro" id="IPR050304">
    <property type="entry name" value="MT-severing_AAA_ATPase"/>
</dbReference>
<protein>
    <submittedName>
        <fullName evidence="4">P-loop containing nucleoside triphosphate hydrolase protein</fullName>
    </submittedName>
</protein>
<dbReference type="EMBL" id="JANBVO010000019">
    <property type="protein sequence ID" value="KAJ9143433.1"/>
    <property type="molecule type" value="Genomic_DNA"/>
</dbReference>
<dbReference type="SUPFAM" id="SSF52540">
    <property type="entry name" value="P-loop containing nucleoside triphosphate hydrolases"/>
    <property type="match status" value="1"/>
</dbReference>
<name>A0AA38RQF5_9PEZI</name>
<organism evidence="4 5">
    <name type="scientific">Pleurostoma richardsiae</name>
    <dbReference type="NCBI Taxonomy" id="41990"/>
    <lineage>
        <taxon>Eukaryota</taxon>
        <taxon>Fungi</taxon>
        <taxon>Dikarya</taxon>
        <taxon>Ascomycota</taxon>
        <taxon>Pezizomycotina</taxon>
        <taxon>Sordariomycetes</taxon>
        <taxon>Sordariomycetidae</taxon>
        <taxon>Calosphaeriales</taxon>
        <taxon>Pleurostomataceae</taxon>
        <taxon>Pleurostoma</taxon>
    </lineage>
</organism>
<sequence length="464" mass="52428">MDAWMERAASGVYGAEEFVYLLWRCFFNYGSKIGSGIYEHAQSSGTALSRPKPDSDEEDIQLIVDSQDEGLECQRRCSQTTTPAVKPVQKKHYDRRREQWPITRGRRTPADIRGTNQDSNEELDRELQLRETIKSMRADLDEDDAVLDLADVAGHENIKLALEEFACFFLHFPHLTQNLRQRSTTGILLFGAQGTGKTLLVKSFAKRYNLGLYDVRASAIMSKFVGESEKFIRALFSEVRQNAPAVILLDECDGLLCNPAADAMQSHNYRLLQNELKNQWSDLIYSRDEVIVIGATNKPYDIDMDGFGRRLSLKLHVGLPDQKSCETILKMGLGRLRHDLQDHDFAVLGLMCHEKGLTGYDIDCLIEALLRRAIRNITVAEFFIHRTMGDGTTILVPCKAGIERAIKGPWTVLANCNEEISYQPFTYGDVEAAVLRARPTVDEAMMQKHVSYARQHGTDTGLEE</sequence>
<accession>A0AA38RQF5</accession>
<evidence type="ECO:0000313" key="4">
    <source>
        <dbReference type="EMBL" id="KAJ9143433.1"/>
    </source>
</evidence>
<gene>
    <name evidence="4" type="ORF">NKR23_g6655</name>
</gene>
<dbReference type="AlphaFoldDB" id="A0AA38RQF5"/>